<reference evidence="2 3" key="1">
    <citation type="journal article" date="2015" name="Stand. Genomic Sci.">
        <title>Genomic Encyclopedia of Bacterial and Archaeal Type Strains, Phase III: the genomes of soil and plant-associated and newly described type strains.</title>
        <authorList>
            <person name="Whitman W.B."/>
            <person name="Woyke T."/>
            <person name="Klenk H.P."/>
            <person name="Zhou Y."/>
            <person name="Lilburn T.G."/>
            <person name="Beck B.J."/>
            <person name="De Vos P."/>
            <person name="Vandamme P."/>
            <person name="Eisen J.A."/>
            <person name="Garrity G."/>
            <person name="Hugenholtz P."/>
            <person name="Kyrpides N.C."/>
        </authorList>
    </citation>
    <scope>NUCLEOTIDE SEQUENCE [LARGE SCALE GENOMIC DNA]</scope>
    <source>
        <strain evidence="2 3">VKM Ac-2541</strain>
    </source>
</reference>
<feature type="compositionally biased region" description="Basic and acidic residues" evidence="1">
    <location>
        <begin position="23"/>
        <end position="39"/>
    </location>
</feature>
<evidence type="ECO:0000256" key="1">
    <source>
        <dbReference type="SAM" id="MobiDB-lite"/>
    </source>
</evidence>
<evidence type="ECO:0000313" key="2">
    <source>
        <dbReference type="EMBL" id="TCO44941.1"/>
    </source>
</evidence>
<dbReference type="Proteomes" id="UP000295573">
    <property type="component" value="Unassembled WGS sequence"/>
</dbReference>
<name>A0A4R2IIT5_9ACTN</name>
<gene>
    <name evidence="2" type="ORF">EV646_109113</name>
</gene>
<dbReference type="AlphaFoldDB" id="A0A4R2IIT5"/>
<comment type="caution">
    <text evidence="2">The sequence shown here is derived from an EMBL/GenBank/DDBJ whole genome shotgun (WGS) entry which is preliminary data.</text>
</comment>
<keyword evidence="3" id="KW-1185">Reference proteome</keyword>
<feature type="compositionally biased region" description="Basic and acidic residues" evidence="1">
    <location>
        <begin position="59"/>
        <end position="75"/>
    </location>
</feature>
<dbReference type="EMBL" id="SLWR01000009">
    <property type="protein sequence ID" value="TCO44941.1"/>
    <property type="molecule type" value="Genomic_DNA"/>
</dbReference>
<proteinExistence type="predicted"/>
<sequence length="75" mass="8524">MFDVEPGSRSRGRYVRGMTESADEGRIARRAELLPEERAVGSADPEQQARVILEDSDERTEHPEETRHESTQTPD</sequence>
<evidence type="ECO:0000313" key="3">
    <source>
        <dbReference type="Proteomes" id="UP000295573"/>
    </source>
</evidence>
<protein>
    <submittedName>
        <fullName evidence="2">Uncharacterized protein</fullName>
    </submittedName>
</protein>
<accession>A0A4R2IIT5</accession>
<feature type="region of interest" description="Disordered" evidence="1">
    <location>
        <begin position="1"/>
        <end position="75"/>
    </location>
</feature>
<organism evidence="2 3">
    <name type="scientific">Kribbella antiqua</name>
    <dbReference type="NCBI Taxonomy" id="2512217"/>
    <lineage>
        <taxon>Bacteria</taxon>
        <taxon>Bacillati</taxon>
        <taxon>Actinomycetota</taxon>
        <taxon>Actinomycetes</taxon>
        <taxon>Propionibacteriales</taxon>
        <taxon>Kribbellaceae</taxon>
        <taxon>Kribbella</taxon>
    </lineage>
</organism>